<dbReference type="RefSeq" id="WP_050435024.1">
    <property type="nucleotide sequence ID" value="NZ_CP012159.1"/>
</dbReference>
<dbReference type="AlphaFoldDB" id="A0A0K1ESJ7"/>
<organism evidence="1 2">
    <name type="scientific">Chondromyces crocatus</name>
    <dbReference type="NCBI Taxonomy" id="52"/>
    <lineage>
        <taxon>Bacteria</taxon>
        <taxon>Pseudomonadati</taxon>
        <taxon>Myxococcota</taxon>
        <taxon>Polyangia</taxon>
        <taxon>Polyangiales</taxon>
        <taxon>Polyangiaceae</taxon>
        <taxon>Chondromyces</taxon>
    </lineage>
</organism>
<evidence type="ECO:0000313" key="1">
    <source>
        <dbReference type="EMBL" id="AKT43578.1"/>
    </source>
</evidence>
<name>A0A0K1ESJ7_CHOCO</name>
<evidence type="ECO:0000313" key="2">
    <source>
        <dbReference type="Proteomes" id="UP000067626"/>
    </source>
</evidence>
<dbReference type="Proteomes" id="UP000067626">
    <property type="component" value="Chromosome"/>
</dbReference>
<dbReference type="KEGG" id="ccro:CMC5_078110"/>
<keyword evidence="2" id="KW-1185">Reference proteome</keyword>
<protein>
    <submittedName>
        <fullName evidence="1">Uncharacterized protein</fullName>
    </submittedName>
</protein>
<proteinExistence type="predicted"/>
<dbReference type="EMBL" id="CP012159">
    <property type="protein sequence ID" value="AKT43578.1"/>
    <property type="molecule type" value="Genomic_DNA"/>
</dbReference>
<accession>A0A0K1ESJ7</accession>
<gene>
    <name evidence="1" type="ORF">CMC5_078110</name>
</gene>
<reference evidence="1 2" key="1">
    <citation type="submission" date="2015-07" db="EMBL/GenBank/DDBJ databases">
        <title>Genome analysis of myxobacterium Chondromyces crocatus Cm c5 reveals a high potential for natural compound synthesis and the genetic basis for the loss of fruiting body formation.</title>
        <authorList>
            <person name="Zaburannyi N."/>
            <person name="Bunk B."/>
            <person name="Maier J."/>
            <person name="Overmann J."/>
            <person name="Mueller R."/>
        </authorList>
    </citation>
    <scope>NUCLEOTIDE SEQUENCE [LARGE SCALE GENOMIC DNA]</scope>
    <source>
        <strain evidence="1 2">Cm c5</strain>
    </source>
</reference>
<sequence>MPEKIRADLIVPKEQDLLVLLFEVLSVELTECGGTWEGAAFGGTTFTVIPDLKIDGHYEMIVSTDRSHPYFSEQQRSFVPVERLPDWLGSIFAAEGVDCKWGSSEEEAVD</sequence>